<keyword evidence="1" id="KW-0472">Membrane</keyword>
<evidence type="ECO:0000313" key="2">
    <source>
        <dbReference type="EMBL" id="EPT03221.1"/>
    </source>
</evidence>
<feature type="transmembrane region" description="Helical" evidence="1">
    <location>
        <begin position="154"/>
        <end position="174"/>
    </location>
</feature>
<evidence type="ECO:0000313" key="3">
    <source>
        <dbReference type="Proteomes" id="UP000015241"/>
    </source>
</evidence>
<proteinExistence type="predicted"/>
<sequence length="182" mass="20141">MMYAQVPAKVAVTQSTPASAATKATASLPPHVKPTTAAEQYWAARALTAETLLSARLAHHGELLALSAEEEEKRAREIAALRREHDERNWKLEIFVVLLLCCLVAIVATVVHSHASVQRATPTRWSIPTHFTIPILSPFTSVVEHEASTLSTRLLVTSTVIFAVLAYACFRYWLFHARQGRC</sequence>
<protein>
    <recommendedName>
        <fullName evidence="4">Transmembrane protein</fullName>
    </recommendedName>
</protein>
<accession>S8FPP3</accession>
<evidence type="ECO:0000256" key="1">
    <source>
        <dbReference type="SAM" id="Phobius"/>
    </source>
</evidence>
<dbReference type="OrthoDB" id="3265172at2759"/>
<keyword evidence="3" id="KW-1185">Reference proteome</keyword>
<keyword evidence="1" id="KW-1133">Transmembrane helix</keyword>
<dbReference type="HOGENOM" id="CLU_099959_0_0_1"/>
<reference evidence="2 3" key="1">
    <citation type="journal article" date="2012" name="Science">
        <title>The Paleozoic origin of enzymatic lignin decomposition reconstructed from 31 fungal genomes.</title>
        <authorList>
            <person name="Floudas D."/>
            <person name="Binder M."/>
            <person name="Riley R."/>
            <person name="Barry K."/>
            <person name="Blanchette R.A."/>
            <person name="Henrissat B."/>
            <person name="Martinez A.T."/>
            <person name="Otillar R."/>
            <person name="Spatafora J.W."/>
            <person name="Yadav J.S."/>
            <person name="Aerts A."/>
            <person name="Benoit I."/>
            <person name="Boyd A."/>
            <person name="Carlson A."/>
            <person name="Copeland A."/>
            <person name="Coutinho P.M."/>
            <person name="de Vries R.P."/>
            <person name="Ferreira P."/>
            <person name="Findley K."/>
            <person name="Foster B."/>
            <person name="Gaskell J."/>
            <person name="Glotzer D."/>
            <person name="Gorecki P."/>
            <person name="Heitman J."/>
            <person name="Hesse C."/>
            <person name="Hori C."/>
            <person name="Igarashi K."/>
            <person name="Jurgens J.A."/>
            <person name="Kallen N."/>
            <person name="Kersten P."/>
            <person name="Kohler A."/>
            <person name="Kuees U."/>
            <person name="Kumar T.K.A."/>
            <person name="Kuo A."/>
            <person name="LaButti K."/>
            <person name="Larrondo L.F."/>
            <person name="Lindquist E."/>
            <person name="Ling A."/>
            <person name="Lombard V."/>
            <person name="Lucas S."/>
            <person name="Lundell T."/>
            <person name="Martin R."/>
            <person name="McLaughlin D.J."/>
            <person name="Morgenstern I."/>
            <person name="Morin E."/>
            <person name="Murat C."/>
            <person name="Nagy L.G."/>
            <person name="Nolan M."/>
            <person name="Ohm R.A."/>
            <person name="Patyshakuliyeva A."/>
            <person name="Rokas A."/>
            <person name="Ruiz-Duenas F.J."/>
            <person name="Sabat G."/>
            <person name="Salamov A."/>
            <person name="Samejima M."/>
            <person name="Schmutz J."/>
            <person name="Slot J.C."/>
            <person name="St John F."/>
            <person name="Stenlid J."/>
            <person name="Sun H."/>
            <person name="Sun S."/>
            <person name="Syed K."/>
            <person name="Tsang A."/>
            <person name="Wiebenga A."/>
            <person name="Young D."/>
            <person name="Pisabarro A."/>
            <person name="Eastwood D.C."/>
            <person name="Martin F."/>
            <person name="Cullen D."/>
            <person name="Grigoriev I.V."/>
            <person name="Hibbett D.S."/>
        </authorList>
    </citation>
    <scope>NUCLEOTIDE SEQUENCE</scope>
    <source>
        <strain evidence="3">FP-58527</strain>
    </source>
</reference>
<evidence type="ECO:0008006" key="4">
    <source>
        <dbReference type="Google" id="ProtNLM"/>
    </source>
</evidence>
<dbReference type="EMBL" id="KE504131">
    <property type="protein sequence ID" value="EPT03221.1"/>
    <property type="molecule type" value="Genomic_DNA"/>
</dbReference>
<feature type="transmembrane region" description="Helical" evidence="1">
    <location>
        <begin position="92"/>
        <end position="115"/>
    </location>
</feature>
<gene>
    <name evidence="2" type="ORF">FOMPIDRAFT_1035569</name>
</gene>
<keyword evidence="1" id="KW-0812">Transmembrane</keyword>
<name>S8FPP3_FOMSC</name>
<dbReference type="eggNOG" id="ENOG502SQUG">
    <property type="taxonomic scope" value="Eukaryota"/>
</dbReference>
<dbReference type="AlphaFoldDB" id="S8FPP3"/>
<dbReference type="InParanoid" id="S8FPP3"/>
<dbReference type="Proteomes" id="UP000015241">
    <property type="component" value="Unassembled WGS sequence"/>
</dbReference>
<organism evidence="2 3">
    <name type="scientific">Fomitopsis schrenkii</name>
    <name type="common">Brown rot fungus</name>
    <dbReference type="NCBI Taxonomy" id="2126942"/>
    <lineage>
        <taxon>Eukaryota</taxon>
        <taxon>Fungi</taxon>
        <taxon>Dikarya</taxon>
        <taxon>Basidiomycota</taxon>
        <taxon>Agaricomycotina</taxon>
        <taxon>Agaricomycetes</taxon>
        <taxon>Polyporales</taxon>
        <taxon>Fomitopsis</taxon>
    </lineage>
</organism>